<evidence type="ECO:0000313" key="1">
    <source>
        <dbReference type="EMBL" id="KAI5676936.1"/>
    </source>
</evidence>
<name>A0ACC0BW84_CATRO</name>
<gene>
    <name evidence="1" type="ORF">M9H77_07886</name>
</gene>
<evidence type="ECO:0000313" key="2">
    <source>
        <dbReference type="Proteomes" id="UP001060085"/>
    </source>
</evidence>
<protein>
    <submittedName>
        <fullName evidence="1">Uncharacterized protein</fullName>
    </submittedName>
</protein>
<organism evidence="1 2">
    <name type="scientific">Catharanthus roseus</name>
    <name type="common">Madagascar periwinkle</name>
    <name type="synonym">Vinca rosea</name>
    <dbReference type="NCBI Taxonomy" id="4058"/>
    <lineage>
        <taxon>Eukaryota</taxon>
        <taxon>Viridiplantae</taxon>
        <taxon>Streptophyta</taxon>
        <taxon>Embryophyta</taxon>
        <taxon>Tracheophyta</taxon>
        <taxon>Spermatophyta</taxon>
        <taxon>Magnoliopsida</taxon>
        <taxon>eudicotyledons</taxon>
        <taxon>Gunneridae</taxon>
        <taxon>Pentapetalae</taxon>
        <taxon>asterids</taxon>
        <taxon>lamiids</taxon>
        <taxon>Gentianales</taxon>
        <taxon>Apocynaceae</taxon>
        <taxon>Rauvolfioideae</taxon>
        <taxon>Vinceae</taxon>
        <taxon>Catharanthinae</taxon>
        <taxon>Catharanthus</taxon>
    </lineage>
</organism>
<sequence length="123" mass="13942">MGVDVRTKDRKHGPYALIYTLSVGHIPRKLAGEPLPNTSVVEESKKDVCLAGNKNEFEEGDPKKENENFVESHESYKEGQQEIEIDDTEKSDGVNLLTHKPNFVLVDNSLCMQESWNKPKENE</sequence>
<reference evidence="2" key="1">
    <citation type="journal article" date="2023" name="Nat. Plants">
        <title>Single-cell RNA sequencing provides a high-resolution roadmap for understanding the multicellular compartmentation of specialized metabolism.</title>
        <authorList>
            <person name="Sun S."/>
            <person name="Shen X."/>
            <person name="Li Y."/>
            <person name="Li Y."/>
            <person name="Wang S."/>
            <person name="Li R."/>
            <person name="Zhang H."/>
            <person name="Shen G."/>
            <person name="Guo B."/>
            <person name="Wei J."/>
            <person name="Xu J."/>
            <person name="St-Pierre B."/>
            <person name="Chen S."/>
            <person name="Sun C."/>
        </authorList>
    </citation>
    <scope>NUCLEOTIDE SEQUENCE [LARGE SCALE GENOMIC DNA]</scope>
</reference>
<dbReference type="Proteomes" id="UP001060085">
    <property type="component" value="Linkage Group LG02"/>
</dbReference>
<accession>A0ACC0BW84</accession>
<comment type="caution">
    <text evidence="1">The sequence shown here is derived from an EMBL/GenBank/DDBJ whole genome shotgun (WGS) entry which is preliminary data.</text>
</comment>
<keyword evidence="2" id="KW-1185">Reference proteome</keyword>
<proteinExistence type="predicted"/>
<dbReference type="EMBL" id="CM044702">
    <property type="protein sequence ID" value="KAI5676936.1"/>
    <property type="molecule type" value="Genomic_DNA"/>
</dbReference>